<dbReference type="InterPro" id="IPR045087">
    <property type="entry name" value="Cu-oxidase_fam"/>
</dbReference>
<keyword evidence="6" id="KW-1185">Reference proteome</keyword>
<evidence type="ECO:0000259" key="4">
    <source>
        <dbReference type="Pfam" id="PF07731"/>
    </source>
</evidence>
<evidence type="ECO:0000313" key="5">
    <source>
        <dbReference type="EMBL" id="CAG2059923.1"/>
    </source>
</evidence>
<evidence type="ECO:0000256" key="1">
    <source>
        <dbReference type="ARBA" id="ARBA00022723"/>
    </source>
</evidence>
<keyword evidence="2" id="KW-0560">Oxidoreductase</keyword>
<dbReference type="EMBL" id="CAJPIN010010936">
    <property type="protein sequence ID" value="CAG2059923.1"/>
    <property type="molecule type" value="Genomic_DNA"/>
</dbReference>
<keyword evidence="3" id="KW-0186">Copper</keyword>
<evidence type="ECO:0000256" key="2">
    <source>
        <dbReference type="ARBA" id="ARBA00023002"/>
    </source>
</evidence>
<reference evidence="5" key="1">
    <citation type="submission" date="2021-03" db="EMBL/GenBank/DDBJ databases">
        <authorList>
            <person name="Tran Van P."/>
        </authorList>
    </citation>
    <scope>NUCLEOTIDE SEQUENCE</scope>
</reference>
<keyword evidence="1" id="KW-0479">Metal-binding</keyword>
<dbReference type="Gene3D" id="2.60.40.420">
    <property type="entry name" value="Cupredoxins - blue copper proteins"/>
    <property type="match status" value="1"/>
</dbReference>
<comment type="caution">
    <text evidence="5">The sequence shown here is derived from an EMBL/GenBank/DDBJ whole genome shotgun (WGS) entry which is preliminary data.</text>
</comment>
<evidence type="ECO:0000256" key="3">
    <source>
        <dbReference type="ARBA" id="ARBA00023008"/>
    </source>
</evidence>
<dbReference type="Pfam" id="PF07731">
    <property type="entry name" value="Cu-oxidase_2"/>
    <property type="match status" value="1"/>
</dbReference>
<accession>A0ABN7P3A0</accession>
<gene>
    <name evidence="5" type="ORF">TPAB3V08_LOCUS6881</name>
</gene>
<proteinExistence type="predicted"/>
<evidence type="ECO:0000313" key="6">
    <source>
        <dbReference type="Proteomes" id="UP001153148"/>
    </source>
</evidence>
<dbReference type="PANTHER" id="PTHR11709">
    <property type="entry name" value="MULTI-COPPER OXIDASE"/>
    <property type="match status" value="1"/>
</dbReference>
<dbReference type="InterPro" id="IPR011706">
    <property type="entry name" value="Cu-oxidase_C"/>
</dbReference>
<dbReference type="SUPFAM" id="SSF49503">
    <property type="entry name" value="Cupredoxins"/>
    <property type="match status" value="1"/>
</dbReference>
<sequence>MVVDLIVVNNEEVNVVNNHPMHLHGHSFFVLLLGRFNEKFVFNEKTITYMYASGQLGEKTKHQPPLKDTIVIPSHGFAVIRFYTNNPANSLRIKRDRAHDSASDGRVCRHLTRRSSSGRFSNYTPALRQTTAQKIERGREGSSRRRHNGMECSERILAYVLSEVKEGLGNQINLCLDQGLNLGTPITEV</sequence>
<name>A0ABN7P3A0_TIMPD</name>
<organism evidence="5 6">
    <name type="scientific">Timema podura</name>
    <name type="common">Walking stick</name>
    <dbReference type="NCBI Taxonomy" id="61482"/>
    <lineage>
        <taxon>Eukaryota</taxon>
        <taxon>Metazoa</taxon>
        <taxon>Ecdysozoa</taxon>
        <taxon>Arthropoda</taxon>
        <taxon>Hexapoda</taxon>
        <taxon>Insecta</taxon>
        <taxon>Pterygota</taxon>
        <taxon>Neoptera</taxon>
        <taxon>Polyneoptera</taxon>
        <taxon>Phasmatodea</taxon>
        <taxon>Timematodea</taxon>
        <taxon>Timematoidea</taxon>
        <taxon>Timematidae</taxon>
        <taxon>Timema</taxon>
    </lineage>
</organism>
<dbReference type="PANTHER" id="PTHR11709:SF394">
    <property type="entry name" value="FI03373P-RELATED"/>
    <property type="match status" value="1"/>
</dbReference>
<protein>
    <recommendedName>
        <fullName evidence="4">Plastocyanin-like domain-containing protein</fullName>
    </recommendedName>
</protein>
<dbReference type="Proteomes" id="UP001153148">
    <property type="component" value="Unassembled WGS sequence"/>
</dbReference>
<dbReference type="InterPro" id="IPR008972">
    <property type="entry name" value="Cupredoxin"/>
</dbReference>
<feature type="domain" description="Plastocyanin-like" evidence="4">
    <location>
        <begin position="2"/>
        <end position="88"/>
    </location>
</feature>